<proteinExistence type="predicted"/>
<organism evidence="1 2">
    <name type="scientific">Sinorhizobium americanum</name>
    <dbReference type="NCBI Taxonomy" id="194963"/>
    <lineage>
        <taxon>Bacteria</taxon>
        <taxon>Pseudomonadati</taxon>
        <taxon>Pseudomonadota</taxon>
        <taxon>Alphaproteobacteria</taxon>
        <taxon>Hyphomicrobiales</taxon>
        <taxon>Rhizobiaceae</taxon>
        <taxon>Sinorhizobium/Ensifer group</taxon>
        <taxon>Sinorhizobium</taxon>
    </lineage>
</organism>
<dbReference type="KEGG" id="same:SAMCFNEI73_Ch3683"/>
<gene>
    <name evidence="1" type="ORF">SAMCFNEI73_Ch3683</name>
</gene>
<evidence type="ECO:0000313" key="2">
    <source>
        <dbReference type="Proteomes" id="UP000182306"/>
    </source>
</evidence>
<accession>A0A1L3LS79</accession>
<reference evidence="1 2" key="1">
    <citation type="submission" date="2015-10" db="EMBL/GenBank/DDBJ databases">
        <title>Genomic differences between typical nodule nitrogen-fixing rhizobial strains and those coming from bean seeds.</title>
        <authorList>
            <person name="Peralta H."/>
            <person name="Aguilar-Vera A."/>
            <person name="Diaz R."/>
            <person name="Mora Y."/>
            <person name="Martinez-Batallar G."/>
            <person name="Salazar E."/>
            <person name="Vargas-Lagunas C."/>
            <person name="Encarnacion S."/>
            <person name="Girard L."/>
            <person name="Mora J."/>
        </authorList>
    </citation>
    <scope>NUCLEOTIDE SEQUENCE [LARGE SCALE GENOMIC DNA]</scope>
    <source>
        <strain evidence="1 2">CFNEI 73</strain>
    </source>
</reference>
<dbReference type="STRING" id="194963.SAMCFNEI73_Ch3683"/>
<name>A0A1L3LS79_9HYPH</name>
<dbReference type="AlphaFoldDB" id="A0A1L3LS79"/>
<evidence type="ECO:0000313" key="1">
    <source>
        <dbReference type="EMBL" id="APG92932.1"/>
    </source>
</evidence>
<dbReference type="Proteomes" id="UP000182306">
    <property type="component" value="Chromosome"/>
</dbReference>
<dbReference type="EMBL" id="CP013107">
    <property type="protein sequence ID" value="APG92932.1"/>
    <property type="molecule type" value="Genomic_DNA"/>
</dbReference>
<sequence length="54" mass="5994">MTRTNRQSYHANVLNRCVARVLLRCSIADMAYNAGKSVGFGGKRAEQGPPLDLW</sequence>
<keyword evidence="2" id="KW-1185">Reference proteome</keyword>
<protein>
    <submittedName>
        <fullName evidence="1">Uncharacterized protein</fullName>
    </submittedName>
</protein>